<protein>
    <recommendedName>
        <fullName evidence="3">Phosphoglycolate phosphatase</fullName>
    </recommendedName>
</protein>
<dbReference type="SUPFAM" id="SSF56784">
    <property type="entry name" value="HAD-like"/>
    <property type="match status" value="1"/>
</dbReference>
<dbReference type="Proteomes" id="UP000258309">
    <property type="component" value="Unassembled WGS sequence"/>
</dbReference>
<dbReference type="PANTHER" id="PTHR43885">
    <property type="entry name" value="HALOACID DEHALOGENASE-LIKE HYDROLASE"/>
    <property type="match status" value="1"/>
</dbReference>
<evidence type="ECO:0008006" key="3">
    <source>
        <dbReference type="Google" id="ProtNLM"/>
    </source>
</evidence>
<dbReference type="InterPro" id="IPR036412">
    <property type="entry name" value="HAD-like_sf"/>
</dbReference>
<dbReference type="Gene3D" id="1.10.260.80">
    <property type="match status" value="1"/>
</dbReference>
<sequence>MREAVSIPKSSDILDHIYALPLSEQDAAMEKIRAIEREAMTSQTAQPGLVELMTYLESKSIPKGICTRNFETPVAHLLDKFLDGLHFHPIITRDFRPPKPDPAGILHIAKSWGLSDASQLIMVGDSLDDMTAGYRAGAATVLLVNDVNARLANHEHTDLCIYRLDDLIKILEEGFEGQIDRGEENGDTRARAEEVLMKGKQGLHK</sequence>
<dbReference type="InterPro" id="IPR006439">
    <property type="entry name" value="HAD-SF_hydro_IA"/>
</dbReference>
<dbReference type="EMBL" id="NCSJ02000114">
    <property type="protein sequence ID" value="RFU29921.1"/>
    <property type="molecule type" value="Genomic_DNA"/>
</dbReference>
<feature type="non-terminal residue" evidence="1">
    <location>
        <position position="205"/>
    </location>
</feature>
<dbReference type="NCBIfam" id="TIGR01549">
    <property type="entry name" value="HAD-SF-IA-v1"/>
    <property type="match status" value="1"/>
</dbReference>
<dbReference type="NCBIfam" id="TIGR01509">
    <property type="entry name" value="HAD-SF-IA-v3"/>
    <property type="match status" value="1"/>
</dbReference>
<dbReference type="OrthoDB" id="426235at2759"/>
<proteinExistence type="predicted"/>
<dbReference type="Gene3D" id="3.40.50.1000">
    <property type="entry name" value="HAD superfamily/HAD-like"/>
    <property type="match status" value="1"/>
</dbReference>
<accession>A0A3E2H9U3</accession>
<gene>
    <name evidence="1" type="ORF">B7463_g6431</name>
</gene>
<dbReference type="GO" id="GO:0016791">
    <property type="term" value="F:phosphatase activity"/>
    <property type="evidence" value="ECO:0007669"/>
    <property type="project" value="UniProtKB-ARBA"/>
</dbReference>
<dbReference type="AlphaFoldDB" id="A0A3E2H9U3"/>
<dbReference type="PANTHER" id="PTHR43885:SF1">
    <property type="entry name" value="SUPERFAMILY HYDROLASE, PUTATIVE (AFU_ORTHOLOGUE AFUA_4G13290)-RELATED"/>
    <property type="match status" value="1"/>
</dbReference>
<feature type="non-terminal residue" evidence="1">
    <location>
        <position position="1"/>
    </location>
</feature>
<dbReference type="Pfam" id="PF00702">
    <property type="entry name" value="Hydrolase"/>
    <property type="match status" value="1"/>
</dbReference>
<dbReference type="OMA" id="QTYMFKE"/>
<organism evidence="1 2">
    <name type="scientific">Scytalidium lignicola</name>
    <name type="common">Hyphomycete</name>
    <dbReference type="NCBI Taxonomy" id="5539"/>
    <lineage>
        <taxon>Eukaryota</taxon>
        <taxon>Fungi</taxon>
        <taxon>Dikarya</taxon>
        <taxon>Ascomycota</taxon>
        <taxon>Pezizomycotina</taxon>
        <taxon>Leotiomycetes</taxon>
        <taxon>Leotiomycetes incertae sedis</taxon>
        <taxon>Scytalidium</taxon>
    </lineage>
</organism>
<name>A0A3E2H9U3_SCYLI</name>
<dbReference type="CDD" id="cd01427">
    <property type="entry name" value="HAD_like"/>
    <property type="match status" value="1"/>
</dbReference>
<keyword evidence="2" id="KW-1185">Reference proteome</keyword>
<comment type="caution">
    <text evidence="1">The sequence shown here is derived from an EMBL/GenBank/DDBJ whole genome shotgun (WGS) entry which is preliminary data.</text>
</comment>
<dbReference type="STRING" id="5539.A0A3E2H9U3"/>
<evidence type="ECO:0000313" key="1">
    <source>
        <dbReference type="EMBL" id="RFU29921.1"/>
    </source>
</evidence>
<evidence type="ECO:0000313" key="2">
    <source>
        <dbReference type="Proteomes" id="UP000258309"/>
    </source>
</evidence>
<reference evidence="1 2" key="1">
    <citation type="submission" date="2018-05" db="EMBL/GenBank/DDBJ databases">
        <title>Draft genome sequence of Scytalidium lignicola DSM 105466, a ubiquitous saprotrophic fungus.</title>
        <authorList>
            <person name="Buettner E."/>
            <person name="Gebauer A.M."/>
            <person name="Hofrichter M."/>
            <person name="Liers C."/>
            <person name="Kellner H."/>
        </authorList>
    </citation>
    <scope>NUCLEOTIDE SEQUENCE [LARGE SCALE GENOMIC DNA]</scope>
    <source>
        <strain evidence="1 2">DSM 105466</strain>
    </source>
</reference>
<dbReference type="InterPro" id="IPR023214">
    <property type="entry name" value="HAD_sf"/>
</dbReference>